<evidence type="ECO:0000313" key="4">
    <source>
        <dbReference type="Proteomes" id="UP000076519"/>
    </source>
</evidence>
<name>A0A161U109_LACLC</name>
<reference evidence="3 4" key="1">
    <citation type="submission" date="2015-08" db="EMBL/GenBank/DDBJ databases">
        <title>Draft Genome Sequences of 11 Lactococcus lactis subspecies cremoris strains.</title>
        <authorList>
            <person name="Wels M."/>
            <person name="Backus L."/>
            <person name="Boekhorst J."/>
            <person name="Dijkstra A."/>
            <person name="Beerthuizen M."/>
            <person name="Siezen R."/>
            <person name="Bachmann H."/>
            <person name="Van Hijum S."/>
        </authorList>
    </citation>
    <scope>NUCLEOTIDE SEQUENCE [LARGE SCALE GENOMIC DNA]</scope>
    <source>
        <strain evidence="3 4">KW10</strain>
    </source>
</reference>
<dbReference type="PATRIC" id="fig|1359.32.peg.809"/>
<keyword evidence="2" id="KW-0812">Transmembrane</keyword>
<proteinExistence type="predicted"/>
<keyword evidence="2" id="KW-1133">Transmembrane helix</keyword>
<feature type="transmembrane region" description="Helical" evidence="2">
    <location>
        <begin position="190"/>
        <end position="215"/>
    </location>
</feature>
<accession>A0A161U109</accession>
<dbReference type="RefSeq" id="WP_063281519.1">
    <property type="nucleotide sequence ID" value="NZ_LIYF01000015.1"/>
</dbReference>
<evidence type="ECO:0000256" key="2">
    <source>
        <dbReference type="SAM" id="Phobius"/>
    </source>
</evidence>
<protein>
    <submittedName>
        <fullName evidence="3">Uncharacterized protein</fullName>
    </submittedName>
</protein>
<organism evidence="3 4">
    <name type="scientific">Lactococcus lactis subsp. cremoris</name>
    <name type="common">Streptococcus cremoris</name>
    <dbReference type="NCBI Taxonomy" id="1359"/>
    <lineage>
        <taxon>Bacteria</taxon>
        <taxon>Bacillati</taxon>
        <taxon>Bacillota</taxon>
        <taxon>Bacilli</taxon>
        <taxon>Lactobacillales</taxon>
        <taxon>Streptococcaceae</taxon>
        <taxon>Lactococcus</taxon>
    </lineage>
</organism>
<dbReference type="Proteomes" id="UP000076519">
    <property type="component" value="Unassembled WGS sequence"/>
</dbReference>
<comment type="caution">
    <text evidence="3">The sequence shown here is derived from an EMBL/GenBank/DDBJ whole genome shotgun (WGS) entry which is preliminary data.</text>
</comment>
<feature type="transmembrane region" description="Helical" evidence="2">
    <location>
        <begin position="130"/>
        <end position="155"/>
    </location>
</feature>
<evidence type="ECO:0000256" key="1">
    <source>
        <dbReference type="SAM" id="MobiDB-lite"/>
    </source>
</evidence>
<dbReference type="EMBL" id="LIYF01000015">
    <property type="protein sequence ID" value="KZK07233.1"/>
    <property type="molecule type" value="Genomic_DNA"/>
</dbReference>
<evidence type="ECO:0000313" key="3">
    <source>
        <dbReference type="EMBL" id="KZK07233.1"/>
    </source>
</evidence>
<keyword evidence="2" id="KW-0472">Membrane</keyword>
<sequence>MENEKEIQGQEINESPETQEETVVEAKTENQTFQEEPSKAEIGEEIISEPVIAEGEVSEPVIEDAVISKPLQAESETSDSSSIVSPDLSKQSAYADIPVQTLSEEGDEIKTKWNWGAFALTMWFGIANRAYLGLLILLGLVPWIGWIFAIVWMIVFGFHGEKWALENRDNHFRDEEEFRKVMDGWNRAGFIAFIIGIVVVAIVILVSIFLLVAVFNGYNNFDNGYYDFGNY</sequence>
<gene>
    <name evidence="3" type="ORF">AB996_0925</name>
</gene>
<feature type="region of interest" description="Disordered" evidence="1">
    <location>
        <begin position="1"/>
        <end position="46"/>
    </location>
</feature>
<dbReference type="AlphaFoldDB" id="A0A161U109"/>